<accession>A0A8E2DEP2</accession>
<dbReference type="EMBL" id="KV722611">
    <property type="protein sequence ID" value="OCH85075.1"/>
    <property type="molecule type" value="Genomic_DNA"/>
</dbReference>
<organism evidence="2 3">
    <name type="scientific">Obba rivulosa</name>
    <dbReference type="NCBI Taxonomy" id="1052685"/>
    <lineage>
        <taxon>Eukaryota</taxon>
        <taxon>Fungi</taxon>
        <taxon>Dikarya</taxon>
        <taxon>Basidiomycota</taxon>
        <taxon>Agaricomycotina</taxon>
        <taxon>Agaricomycetes</taxon>
        <taxon>Polyporales</taxon>
        <taxon>Gelatoporiaceae</taxon>
        <taxon>Obba</taxon>
    </lineage>
</organism>
<reference evidence="2 3" key="1">
    <citation type="submission" date="2016-07" db="EMBL/GenBank/DDBJ databases">
        <title>Draft genome of the white-rot fungus Obba rivulosa 3A-2.</title>
        <authorList>
            <consortium name="DOE Joint Genome Institute"/>
            <person name="Miettinen O."/>
            <person name="Riley R."/>
            <person name="Acob R."/>
            <person name="Barry K."/>
            <person name="Cullen D."/>
            <person name="De Vries R."/>
            <person name="Hainaut M."/>
            <person name="Hatakka A."/>
            <person name="Henrissat B."/>
            <person name="Hilden K."/>
            <person name="Kuo R."/>
            <person name="Labutti K."/>
            <person name="Lipzen A."/>
            <person name="Makela M.R."/>
            <person name="Sandor L."/>
            <person name="Spatafora J.W."/>
            <person name="Grigoriev I.V."/>
            <person name="Hibbett D.S."/>
        </authorList>
    </citation>
    <scope>NUCLEOTIDE SEQUENCE [LARGE SCALE GENOMIC DNA]</scope>
    <source>
        <strain evidence="2 3">3A-2</strain>
    </source>
</reference>
<sequence>MAAYSTVQPPYFLMPSDEVDNCETRATLASLNTLNNTVITDHNQSEHNHYSSGGSMPHARNPCTTPSPSHASFRQNTSSHSTTSKLSSAAFTPHYWNSSRASTDSTSSLATTGSRLALWSTSYRVSLAKTAGQQDGALAKHDNHSDQCIPEQVERVEGWRMKTYAMAPFTDLDEPEDTNVIRMFGTAMHVAVSCAYSLLDEDDMPVKRRSSRKLLRVFAPLHDQGVKSTGDAQIQCIEHIIEGNVDADMKAGGEDAFKAYLHCTMDGKSAA</sequence>
<dbReference type="Proteomes" id="UP000250043">
    <property type="component" value="Unassembled WGS sequence"/>
</dbReference>
<proteinExistence type="predicted"/>
<protein>
    <submittedName>
        <fullName evidence="2">Uncharacterized protein</fullName>
    </submittedName>
</protein>
<feature type="region of interest" description="Disordered" evidence="1">
    <location>
        <begin position="44"/>
        <end position="84"/>
    </location>
</feature>
<keyword evidence="3" id="KW-1185">Reference proteome</keyword>
<evidence type="ECO:0000313" key="2">
    <source>
        <dbReference type="EMBL" id="OCH85075.1"/>
    </source>
</evidence>
<feature type="compositionally biased region" description="Polar residues" evidence="1">
    <location>
        <begin position="62"/>
        <end position="76"/>
    </location>
</feature>
<name>A0A8E2DEP2_9APHY</name>
<evidence type="ECO:0000313" key="3">
    <source>
        <dbReference type="Proteomes" id="UP000250043"/>
    </source>
</evidence>
<gene>
    <name evidence="2" type="ORF">OBBRIDRAFT_829134</name>
</gene>
<evidence type="ECO:0000256" key="1">
    <source>
        <dbReference type="SAM" id="MobiDB-lite"/>
    </source>
</evidence>
<dbReference type="AlphaFoldDB" id="A0A8E2DEP2"/>